<dbReference type="RefSeq" id="WP_259507253.1">
    <property type="nucleotide sequence ID" value="NZ_JANLCM010000001.1"/>
</dbReference>
<feature type="transmembrane region" description="Helical" evidence="1">
    <location>
        <begin position="40"/>
        <end position="61"/>
    </location>
</feature>
<gene>
    <name evidence="2" type="ORF">N1027_09645</name>
</gene>
<feature type="transmembrane region" description="Helical" evidence="1">
    <location>
        <begin position="115"/>
        <end position="136"/>
    </location>
</feature>
<comment type="caution">
    <text evidence="2">The sequence shown here is derived from an EMBL/GenBank/DDBJ whole genome shotgun (WGS) entry which is preliminary data.</text>
</comment>
<evidence type="ECO:0000313" key="3">
    <source>
        <dbReference type="Proteomes" id="UP001165584"/>
    </source>
</evidence>
<name>A0ABT2GQA2_9MICO</name>
<reference evidence="2" key="1">
    <citation type="submission" date="2022-08" db="EMBL/GenBank/DDBJ databases">
        <authorList>
            <person name="Deng Y."/>
            <person name="Han X.-F."/>
            <person name="Zhang Y.-Q."/>
        </authorList>
    </citation>
    <scope>NUCLEOTIDE SEQUENCE</scope>
    <source>
        <strain evidence="2">CPCC 205763</strain>
    </source>
</reference>
<feature type="transmembrane region" description="Helical" evidence="1">
    <location>
        <begin position="143"/>
        <end position="167"/>
    </location>
</feature>
<dbReference type="Proteomes" id="UP001165584">
    <property type="component" value="Unassembled WGS sequence"/>
</dbReference>
<organism evidence="2 3">
    <name type="scientific">Herbiconiux aconitum</name>
    <dbReference type="NCBI Taxonomy" id="2970913"/>
    <lineage>
        <taxon>Bacteria</taxon>
        <taxon>Bacillati</taxon>
        <taxon>Actinomycetota</taxon>
        <taxon>Actinomycetes</taxon>
        <taxon>Micrococcales</taxon>
        <taxon>Microbacteriaceae</taxon>
        <taxon>Herbiconiux</taxon>
    </lineage>
</organism>
<evidence type="ECO:0000313" key="2">
    <source>
        <dbReference type="EMBL" id="MCS5718400.1"/>
    </source>
</evidence>
<protein>
    <recommendedName>
        <fullName evidence="4">VIT family protein</fullName>
    </recommendedName>
</protein>
<keyword evidence="1" id="KW-0472">Membrane</keyword>
<sequence>MTREPLSTASLRHDFVTPQLVSGTVLVNVVIAVADESSGILDVFAITILSVLVFWSTDVYVQTVSDQRRHTDEEPVRIGASLRIALHKSRGFLLAGIPPVAFLVVGLFGQNRGAIAYWVALWVGVVILGVVGWIAFGRRGTRWYWRLAGACSTAAFGILAMLLKIVVQ</sequence>
<dbReference type="EMBL" id="JANLCM010000001">
    <property type="protein sequence ID" value="MCS5718400.1"/>
    <property type="molecule type" value="Genomic_DNA"/>
</dbReference>
<keyword evidence="1" id="KW-1133">Transmembrane helix</keyword>
<accession>A0ABT2GQA2</accession>
<evidence type="ECO:0000256" key="1">
    <source>
        <dbReference type="SAM" id="Phobius"/>
    </source>
</evidence>
<proteinExistence type="predicted"/>
<feature type="transmembrane region" description="Helical" evidence="1">
    <location>
        <begin position="91"/>
        <end position="109"/>
    </location>
</feature>
<evidence type="ECO:0008006" key="4">
    <source>
        <dbReference type="Google" id="ProtNLM"/>
    </source>
</evidence>
<keyword evidence="1" id="KW-0812">Transmembrane</keyword>
<keyword evidence="3" id="KW-1185">Reference proteome</keyword>